<dbReference type="EMBL" id="JACNLL010000066">
    <property type="protein sequence ID" value="MBC8199890.1"/>
    <property type="molecule type" value="Genomic_DNA"/>
</dbReference>
<feature type="domain" description="AAA" evidence="1">
    <location>
        <begin position="18"/>
        <end position="133"/>
    </location>
</feature>
<keyword evidence="3" id="KW-0067">ATP-binding</keyword>
<dbReference type="GO" id="GO:0005524">
    <property type="term" value="F:ATP binding"/>
    <property type="evidence" value="ECO:0007669"/>
    <property type="project" value="UniProtKB-KW"/>
</dbReference>
<dbReference type="InterPro" id="IPR041682">
    <property type="entry name" value="AAA_14"/>
</dbReference>
<dbReference type="SUPFAM" id="SSF52540">
    <property type="entry name" value="P-loop containing nucleoside triphosphate hydrolases"/>
    <property type="match status" value="1"/>
</dbReference>
<accession>A0A8J6TC28</accession>
<dbReference type="Pfam" id="PF13635">
    <property type="entry name" value="DUF4143"/>
    <property type="match status" value="1"/>
</dbReference>
<dbReference type="Pfam" id="PF13173">
    <property type="entry name" value="AAA_14"/>
    <property type="match status" value="1"/>
</dbReference>
<keyword evidence="3" id="KW-0547">Nucleotide-binding</keyword>
<proteinExistence type="predicted"/>
<dbReference type="InterPro" id="IPR025420">
    <property type="entry name" value="DUF4143"/>
</dbReference>
<protein>
    <submittedName>
        <fullName evidence="3">ATP-binding protein</fullName>
    </submittedName>
</protein>
<dbReference type="InterPro" id="IPR027417">
    <property type="entry name" value="P-loop_NTPase"/>
</dbReference>
<feature type="domain" description="DUF4143" evidence="2">
    <location>
        <begin position="170"/>
        <end position="321"/>
    </location>
</feature>
<dbReference type="Proteomes" id="UP000603545">
    <property type="component" value="Unassembled WGS sequence"/>
</dbReference>
<dbReference type="PANTHER" id="PTHR43566:SF2">
    <property type="entry name" value="DUF4143 DOMAIN-CONTAINING PROTEIN"/>
    <property type="match status" value="1"/>
</dbReference>
<reference evidence="3 4" key="1">
    <citation type="submission" date="2020-08" db="EMBL/GenBank/DDBJ databases">
        <title>Bridging the membrane lipid divide: bacteria of the FCB group superphylum have the potential to synthesize archaeal ether lipids.</title>
        <authorList>
            <person name="Villanueva L."/>
            <person name="Von Meijenfeldt F.A.B."/>
            <person name="Westbye A.B."/>
            <person name="Yadav S."/>
            <person name="Hopmans E.C."/>
            <person name="Dutilh B.E."/>
            <person name="Sinninghe Damste J.S."/>
        </authorList>
    </citation>
    <scope>NUCLEOTIDE SEQUENCE [LARGE SCALE GENOMIC DNA]</scope>
    <source>
        <strain evidence="3">NIOZ-UU82</strain>
    </source>
</reference>
<dbReference type="PANTHER" id="PTHR43566">
    <property type="entry name" value="CONSERVED PROTEIN"/>
    <property type="match status" value="1"/>
</dbReference>
<evidence type="ECO:0000313" key="3">
    <source>
        <dbReference type="EMBL" id="MBC8199890.1"/>
    </source>
</evidence>
<organism evidence="3 4">
    <name type="scientific">Candidatus Desulfaltia bathyphila</name>
    <dbReference type="NCBI Taxonomy" id="2841697"/>
    <lineage>
        <taxon>Bacteria</taxon>
        <taxon>Pseudomonadati</taxon>
        <taxon>Thermodesulfobacteriota</taxon>
        <taxon>Desulfobacteria</taxon>
        <taxon>Desulfobacterales</taxon>
        <taxon>Desulfobacterales incertae sedis</taxon>
        <taxon>Candidatus Desulfaltia</taxon>
    </lineage>
</organism>
<gene>
    <name evidence="3" type="ORF">H8E80_07595</name>
</gene>
<comment type="caution">
    <text evidence="3">The sequence shown here is derived from an EMBL/GenBank/DDBJ whole genome shotgun (WGS) entry which is preliminary data.</text>
</comment>
<dbReference type="AlphaFoldDB" id="A0A8J6TC28"/>
<sequence>MKRIKDRILDLNLPAKRSAFLWGPRKTGKTYWINRHFADSVIIDLLKTDVFADYASRPSLLRERYQEHRGPVVIDEIQMVPDLLNEIHWLIENTDVSFLMTGSSARKLRRRHANLLGGRAWRYTMAPLTYAETEGFDLELIMVSGLLPPHFLSSDPVQDLRAYVADYLKEEIAAEAVIQNIPAFAEFLRVAALTSGELLNYTNVGRETGVSAKVVRNYFQILEDTLLGFRIQPWRKVKNRRLIETEKFYLFDVGVANYLARRSPKIGTPEFGNSFEHYILMELKAYQAYRNPELDIRYWRTSTGFEVDFILGDMNVAIEVKGSRRVHSTHTRGLRALLEEHTVKRAVIVSLEKQSRKLDSSIEVLPWQVFLETLWSGKLGV</sequence>
<evidence type="ECO:0000259" key="2">
    <source>
        <dbReference type="Pfam" id="PF13635"/>
    </source>
</evidence>
<evidence type="ECO:0000313" key="4">
    <source>
        <dbReference type="Proteomes" id="UP000603545"/>
    </source>
</evidence>
<evidence type="ECO:0000259" key="1">
    <source>
        <dbReference type="Pfam" id="PF13173"/>
    </source>
</evidence>
<name>A0A8J6TC28_9BACT</name>